<keyword evidence="4" id="KW-0804">Transcription</keyword>
<sequence length="294" mass="32807">MELLQLHYFRTVAKHEHMTKAAQELHIAQPALSKTIARLEKDLGVPLFDRQGRQIKLNPIGMAFLQKIEVALSALEEGKRMVADMAGLETGSIHVASPTIDRLSAPIGEFLDQYPDIRFHLSQASTEEMEELLESGKVDFGFTAFPVRKPGIRELPVFYEKAYLAVPPGHRLAERGSIDLTEVANESFIGYKTNHIFRKRDEDLLLQAGITPKFVCEVDEPATKSSLVRAGLGLAIVGACNKSDDAPKSPLTLLQIESPSSKSTFQLVWHEKHYLSKAALAFRDFAAAYYQKSW</sequence>
<dbReference type="PROSITE" id="PS50931">
    <property type="entry name" value="HTH_LYSR"/>
    <property type="match status" value="1"/>
</dbReference>
<dbReference type="Pfam" id="PF03466">
    <property type="entry name" value="LysR_substrate"/>
    <property type="match status" value="1"/>
</dbReference>
<proteinExistence type="inferred from homology"/>
<dbReference type="SUPFAM" id="SSF53850">
    <property type="entry name" value="Periplasmic binding protein-like II"/>
    <property type="match status" value="1"/>
</dbReference>
<reference evidence="6 7" key="1">
    <citation type="journal article" date="2014" name="PLoS Genet.">
        <title>Comparative Genomic Analysis of N2-Fixing and Non-N2-Fixing Paenibacillus spp.: Organization, Evolution and Expression of the Nitrogen Fixation Genes.</title>
        <authorList>
            <person name="Xie J.B."/>
            <person name="Du Z."/>
            <person name="Bai L."/>
            <person name="Tian C."/>
            <person name="Zhang Y."/>
            <person name="Xie J.Y."/>
            <person name="Wang T."/>
            <person name="Liu X."/>
            <person name="Chen X."/>
            <person name="Cheng Q."/>
            <person name="Chen S."/>
            <person name="Li J."/>
        </authorList>
    </citation>
    <scope>NUCLEOTIDE SEQUENCE [LARGE SCALE GENOMIC DNA]</scope>
    <source>
        <strain evidence="6 7">T27</strain>
    </source>
</reference>
<comment type="similarity">
    <text evidence="1">Belongs to the LysR transcriptional regulatory family.</text>
</comment>
<keyword evidence="3" id="KW-0238">DNA-binding</keyword>
<dbReference type="SUPFAM" id="SSF46785">
    <property type="entry name" value="Winged helix' DNA-binding domain"/>
    <property type="match status" value="1"/>
</dbReference>
<evidence type="ECO:0000256" key="1">
    <source>
        <dbReference type="ARBA" id="ARBA00009437"/>
    </source>
</evidence>
<evidence type="ECO:0000256" key="2">
    <source>
        <dbReference type="ARBA" id="ARBA00023015"/>
    </source>
</evidence>
<dbReference type="InterPro" id="IPR005119">
    <property type="entry name" value="LysR_subst-bd"/>
</dbReference>
<dbReference type="InterPro" id="IPR036390">
    <property type="entry name" value="WH_DNA-bd_sf"/>
</dbReference>
<dbReference type="PANTHER" id="PTHR30419">
    <property type="entry name" value="HTH-TYPE TRANSCRIPTIONAL REGULATOR YBHD"/>
    <property type="match status" value="1"/>
</dbReference>
<protein>
    <submittedName>
        <fullName evidence="6">LysR family transcriptional regulator</fullName>
    </submittedName>
</protein>
<gene>
    <name evidence="6" type="ORF">PSAB_23775</name>
</gene>
<dbReference type="HOGENOM" id="CLU_039613_6_2_9"/>
<dbReference type="eggNOG" id="COG0583">
    <property type="taxonomic scope" value="Bacteria"/>
</dbReference>
<evidence type="ECO:0000256" key="4">
    <source>
        <dbReference type="ARBA" id="ARBA00023163"/>
    </source>
</evidence>
<organism evidence="6 7">
    <name type="scientific">Paenibacillus sabinae T27</name>
    <dbReference type="NCBI Taxonomy" id="1268072"/>
    <lineage>
        <taxon>Bacteria</taxon>
        <taxon>Bacillati</taxon>
        <taxon>Bacillota</taxon>
        <taxon>Bacilli</taxon>
        <taxon>Bacillales</taxon>
        <taxon>Paenibacillaceae</taxon>
        <taxon>Paenibacillus</taxon>
    </lineage>
</organism>
<keyword evidence="2" id="KW-0805">Transcription regulation</keyword>
<dbReference type="InterPro" id="IPR036388">
    <property type="entry name" value="WH-like_DNA-bd_sf"/>
</dbReference>
<dbReference type="GO" id="GO:0005829">
    <property type="term" value="C:cytosol"/>
    <property type="evidence" value="ECO:0007669"/>
    <property type="project" value="TreeGrafter"/>
</dbReference>
<dbReference type="Gene3D" id="3.40.190.290">
    <property type="match status" value="1"/>
</dbReference>
<dbReference type="OrthoDB" id="9803735at2"/>
<evidence type="ECO:0000259" key="5">
    <source>
        <dbReference type="PROSITE" id="PS50931"/>
    </source>
</evidence>
<dbReference type="Gene3D" id="1.10.10.10">
    <property type="entry name" value="Winged helix-like DNA-binding domain superfamily/Winged helix DNA-binding domain"/>
    <property type="match status" value="1"/>
</dbReference>
<dbReference type="PRINTS" id="PR00039">
    <property type="entry name" value="HTHLYSR"/>
</dbReference>
<keyword evidence="7" id="KW-1185">Reference proteome</keyword>
<dbReference type="Proteomes" id="UP000019772">
    <property type="component" value="Chromosome"/>
</dbReference>
<evidence type="ECO:0000313" key="6">
    <source>
        <dbReference type="EMBL" id="AHV99642.1"/>
    </source>
</evidence>
<feature type="domain" description="HTH lysR-type" evidence="5">
    <location>
        <begin position="1"/>
        <end position="58"/>
    </location>
</feature>
<dbReference type="EMBL" id="CP004078">
    <property type="protein sequence ID" value="AHV99642.1"/>
    <property type="molecule type" value="Genomic_DNA"/>
</dbReference>
<dbReference type="InterPro" id="IPR050950">
    <property type="entry name" value="HTH-type_LysR_regulators"/>
</dbReference>
<dbReference type="AlphaFoldDB" id="X4ZRA9"/>
<evidence type="ECO:0000256" key="3">
    <source>
        <dbReference type="ARBA" id="ARBA00023125"/>
    </source>
</evidence>
<dbReference type="GO" id="GO:0003700">
    <property type="term" value="F:DNA-binding transcription factor activity"/>
    <property type="evidence" value="ECO:0007669"/>
    <property type="project" value="InterPro"/>
</dbReference>
<dbReference type="KEGG" id="psab:PSAB_23775"/>
<dbReference type="InterPro" id="IPR000847">
    <property type="entry name" value="LysR_HTH_N"/>
</dbReference>
<dbReference type="RefSeq" id="WP_025337085.1">
    <property type="nucleotide sequence ID" value="NZ_CP004078.1"/>
</dbReference>
<dbReference type="GO" id="GO:0003677">
    <property type="term" value="F:DNA binding"/>
    <property type="evidence" value="ECO:0007669"/>
    <property type="project" value="UniProtKB-KW"/>
</dbReference>
<dbReference type="PANTHER" id="PTHR30419:SF28">
    <property type="entry name" value="HTH-TYPE TRANSCRIPTIONAL REGULATOR BSDA"/>
    <property type="match status" value="1"/>
</dbReference>
<dbReference type="PATRIC" id="fig|1268072.3.peg.4904"/>
<dbReference type="Pfam" id="PF00126">
    <property type="entry name" value="HTH_1"/>
    <property type="match status" value="1"/>
</dbReference>
<accession>X4ZRA9</accession>
<evidence type="ECO:0000313" key="7">
    <source>
        <dbReference type="Proteomes" id="UP000019772"/>
    </source>
</evidence>
<dbReference type="FunFam" id="1.10.10.10:FF:000001">
    <property type="entry name" value="LysR family transcriptional regulator"/>
    <property type="match status" value="1"/>
</dbReference>
<dbReference type="STRING" id="1268072.PSAB_23775"/>
<name>X4ZRA9_9BACL</name>